<reference evidence="1" key="1">
    <citation type="submission" date="2023-10" db="EMBL/GenBank/DDBJ databases">
        <title>Development of a sustainable strategy for remediation of hydrocarbon-contaminated territories based on the waste exchange concept.</title>
        <authorList>
            <person name="Krivoruchko A."/>
        </authorList>
    </citation>
    <scope>NUCLEOTIDE SEQUENCE</scope>
    <source>
        <strain evidence="1">IEGM 1175</strain>
    </source>
</reference>
<organism evidence="1 2">
    <name type="scientific">Dietzia maris</name>
    <dbReference type="NCBI Taxonomy" id="37915"/>
    <lineage>
        <taxon>Bacteria</taxon>
        <taxon>Bacillati</taxon>
        <taxon>Actinomycetota</taxon>
        <taxon>Actinomycetes</taxon>
        <taxon>Mycobacteriales</taxon>
        <taxon>Dietziaceae</taxon>
        <taxon>Dietzia</taxon>
    </lineage>
</organism>
<proteinExistence type="predicted"/>
<dbReference type="Proteomes" id="UP001185873">
    <property type="component" value="Unassembled WGS sequence"/>
</dbReference>
<protein>
    <submittedName>
        <fullName evidence="1">Uncharacterized protein</fullName>
    </submittedName>
</protein>
<evidence type="ECO:0000313" key="1">
    <source>
        <dbReference type="EMBL" id="MDV6298631.1"/>
    </source>
</evidence>
<gene>
    <name evidence="1" type="ORF">R3P82_05850</name>
</gene>
<dbReference type="AlphaFoldDB" id="A0AAE4U266"/>
<dbReference type="RefSeq" id="WP_317468988.1">
    <property type="nucleotide sequence ID" value="NZ_JAWLKJ010000001.1"/>
</dbReference>
<name>A0AAE4U266_9ACTN</name>
<evidence type="ECO:0000313" key="2">
    <source>
        <dbReference type="Proteomes" id="UP001185873"/>
    </source>
</evidence>
<sequence length="141" mass="15525">MSTKPIPGEVVGKAIGSIEVFDAMKALNTVIAAAREYGEISQTEQSRRAAIAAAEAVQVGRLQAAENTLRVYFDRVFEERRETNQAMFERLDQAMETGDPRLVQAVVSGIVELAQSSPLSELEDFGKFWSDFGTDENPLEL</sequence>
<accession>A0AAE4U266</accession>
<dbReference type="EMBL" id="JAWLKJ010000001">
    <property type="protein sequence ID" value="MDV6298631.1"/>
    <property type="molecule type" value="Genomic_DNA"/>
</dbReference>
<comment type="caution">
    <text evidence="1">The sequence shown here is derived from an EMBL/GenBank/DDBJ whole genome shotgun (WGS) entry which is preliminary data.</text>
</comment>